<evidence type="ECO:0000259" key="4">
    <source>
        <dbReference type="PROSITE" id="PS50206"/>
    </source>
</evidence>
<dbReference type="EC" id="2.9.1.3" evidence="3"/>
<comment type="catalytic activity">
    <reaction evidence="3">
        <text>5-methylaminomethyl-2-thiouridine(34) in tRNA + (2E)-geranyl diphosphate = 5-methylaminomethyl-S-(2E)-geranyl-thiouridine(34) in tRNA + diphosphate</text>
        <dbReference type="Rhea" id="RHEA:14085"/>
        <dbReference type="Rhea" id="RHEA-COMP:10195"/>
        <dbReference type="Rhea" id="RHEA-COMP:14654"/>
        <dbReference type="ChEBI" id="CHEBI:33019"/>
        <dbReference type="ChEBI" id="CHEBI:58057"/>
        <dbReference type="ChEBI" id="CHEBI:74455"/>
        <dbReference type="ChEBI" id="CHEBI:140632"/>
    </reaction>
</comment>
<protein>
    <recommendedName>
        <fullName evidence="3">tRNA 2-selenouridine synthase</fullName>
        <ecNumber evidence="3">2.9.1.3</ecNumber>
    </recommendedName>
</protein>
<comment type="caution">
    <text evidence="5">The sequence shown here is derived from an EMBL/GenBank/DDBJ whole genome shotgun (WGS) entry which is preliminary data.</text>
</comment>
<dbReference type="PANTHER" id="PTHR30401:SF0">
    <property type="entry name" value="TRNA 2-SELENOURIDINE SYNTHASE"/>
    <property type="match status" value="1"/>
</dbReference>
<dbReference type="Gene3D" id="3.40.250.10">
    <property type="entry name" value="Rhodanese-like domain"/>
    <property type="match status" value="1"/>
</dbReference>
<proteinExistence type="inferred from homology"/>
<dbReference type="InterPro" id="IPR017582">
    <property type="entry name" value="SelU"/>
</dbReference>
<dbReference type="NCBIfam" id="NF008750">
    <property type="entry name" value="PRK11784.1-2"/>
    <property type="match status" value="1"/>
</dbReference>
<keyword evidence="6" id="KW-1185">Reference proteome</keyword>
<dbReference type="Pfam" id="PF26341">
    <property type="entry name" value="AAA_SelU"/>
    <property type="match status" value="1"/>
</dbReference>
<dbReference type="NCBIfam" id="TIGR03167">
    <property type="entry name" value="tRNA_sel_U_synt"/>
    <property type="match status" value="1"/>
</dbReference>
<dbReference type="InterPro" id="IPR036873">
    <property type="entry name" value="Rhodanese-like_dom_sf"/>
</dbReference>
<evidence type="ECO:0000256" key="2">
    <source>
        <dbReference type="ARBA" id="ARBA00023266"/>
    </source>
</evidence>
<feature type="active site" description="S-selanylcysteine intermediate" evidence="3">
    <location>
        <position position="97"/>
    </location>
</feature>
<dbReference type="PROSITE" id="PS50206">
    <property type="entry name" value="RHODANESE_3"/>
    <property type="match status" value="1"/>
</dbReference>
<evidence type="ECO:0000256" key="1">
    <source>
        <dbReference type="ARBA" id="ARBA00022679"/>
    </source>
</evidence>
<dbReference type="RefSeq" id="WP_347691012.1">
    <property type="nucleotide sequence ID" value="NZ_JBDPZN010000019.1"/>
</dbReference>
<comment type="similarity">
    <text evidence="3">Belongs to the SelU family.</text>
</comment>
<feature type="domain" description="Rhodanese" evidence="4">
    <location>
        <begin position="14"/>
        <end position="137"/>
    </location>
</feature>
<dbReference type="InterPro" id="IPR058840">
    <property type="entry name" value="AAA_SelU"/>
</dbReference>
<accession>A0ABV0FUW4</accession>
<comment type="catalytic activity">
    <reaction evidence="3">
        <text>5-methylaminomethyl-2-(Se-phospho)selenouridine(34) in tRNA + H2O = 5-methylaminomethyl-2-selenouridine(34) in tRNA + phosphate</text>
        <dbReference type="Rhea" id="RHEA:60176"/>
        <dbReference type="Rhea" id="RHEA-COMP:10196"/>
        <dbReference type="Rhea" id="RHEA-COMP:15523"/>
        <dbReference type="ChEBI" id="CHEBI:15377"/>
        <dbReference type="ChEBI" id="CHEBI:43474"/>
        <dbReference type="ChEBI" id="CHEBI:82743"/>
        <dbReference type="ChEBI" id="CHEBI:143702"/>
    </reaction>
</comment>
<evidence type="ECO:0000313" key="5">
    <source>
        <dbReference type="EMBL" id="MEO3684621.1"/>
    </source>
</evidence>
<dbReference type="SUPFAM" id="SSF52821">
    <property type="entry name" value="Rhodanese/Cell cycle control phosphatase"/>
    <property type="match status" value="1"/>
</dbReference>
<reference evidence="5 6" key="1">
    <citation type="submission" date="2024-05" db="EMBL/GenBank/DDBJ databases">
        <title>Genome sequencing of Marine Estuary Bacteria, Shewanella vesiculosa and S. baltica, and Pseudomonas syringae.</title>
        <authorList>
            <person name="Gurung A."/>
            <person name="Maclea K.S."/>
        </authorList>
    </citation>
    <scope>NUCLEOTIDE SEQUENCE [LARGE SCALE GENOMIC DNA]</scope>
    <source>
        <strain evidence="5 6">1A</strain>
    </source>
</reference>
<comment type="subunit">
    <text evidence="3">Monomer.</text>
</comment>
<comment type="catalytic activity">
    <reaction evidence="3">
        <text>5-methylaminomethyl-S-(2E)-geranyl-thiouridine(34) in tRNA + selenophosphate + H(+) = 5-methylaminomethyl-2-(Se-phospho)selenouridine(34) in tRNA + (2E)-thiogeraniol</text>
        <dbReference type="Rhea" id="RHEA:60172"/>
        <dbReference type="Rhea" id="RHEA-COMP:14654"/>
        <dbReference type="Rhea" id="RHEA-COMP:15523"/>
        <dbReference type="ChEBI" id="CHEBI:15378"/>
        <dbReference type="ChEBI" id="CHEBI:16144"/>
        <dbReference type="ChEBI" id="CHEBI:140632"/>
        <dbReference type="ChEBI" id="CHEBI:143702"/>
        <dbReference type="ChEBI" id="CHEBI:143703"/>
    </reaction>
</comment>
<comment type="function">
    <text evidence="3">Involved in the post-transcriptional modification of the uridine at the wobble position (U34) of tRNA(Lys), tRNA(Glu) and tRNA(Gln). Catalyzes the conversion of 2-thiouridine (S2U-RNA) to 2-selenouridine (Se2U-RNA). Acts in a two-step process involving geranylation of 2-thiouridine (S2U) to S-geranyl-2-thiouridine (geS2U) and subsequent selenation of the latter derivative to 2-selenouridine (Se2U) in the tRNA chain.</text>
</comment>
<evidence type="ECO:0000256" key="3">
    <source>
        <dbReference type="HAMAP-Rule" id="MF_01622"/>
    </source>
</evidence>
<keyword evidence="2 3" id="KW-0711">Selenium</keyword>
<keyword evidence="1 3" id="KW-0808">Transferase</keyword>
<sequence length="368" mass="41978">MSMVIPSSEYGRLLLENRSLIDVRAPIEFTKGAFSHSINLPLMQDSEREKVGTCYKKHGQDAAIALGHELVKDNVKQQRIDAWLTQLTQHPDSYLYCFRGGLRSKLSQQWIKESGMHIPYIEGGYKAMRTFLINTIEQAPSHSKVLILSGITGSGKTEVINQRDESVDLEGIANHRGSSFGKNIDPQPSQINFENTLAVALLSHQQQHHRHLLLEDESILIGRSALPHSFYHAMQQADIILLDEPLDARLPRLLHDYVESKLADYVSLLGEQAGFDAFKAYLTQSLLGIRKRLGGKQHQELQSLVDDALNMQQNQNDTSKHLDWISLLLDIYYDPMYLYQLEKKRDRVIFQGDRQAIHQWLDSHQSTI</sequence>
<dbReference type="InterPro" id="IPR027417">
    <property type="entry name" value="P-loop_NTPase"/>
</dbReference>
<evidence type="ECO:0000313" key="6">
    <source>
        <dbReference type="Proteomes" id="UP001477278"/>
    </source>
</evidence>
<dbReference type="EMBL" id="JBDPZN010000019">
    <property type="protein sequence ID" value="MEO3684621.1"/>
    <property type="molecule type" value="Genomic_DNA"/>
</dbReference>
<dbReference type="SMART" id="SM00450">
    <property type="entry name" value="RHOD"/>
    <property type="match status" value="1"/>
</dbReference>
<dbReference type="SUPFAM" id="SSF52540">
    <property type="entry name" value="P-loop containing nucleoside triphosphate hydrolases"/>
    <property type="match status" value="1"/>
</dbReference>
<dbReference type="Proteomes" id="UP001477278">
    <property type="component" value="Unassembled WGS sequence"/>
</dbReference>
<dbReference type="InterPro" id="IPR001763">
    <property type="entry name" value="Rhodanese-like_dom"/>
</dbReference>
<dbReference type="PANTHER" id="PTHR30401">
    <property type="entry name" value="TRNA 2-SELENOURIDINE SYNTHASE"/>
    <property type="match status" value="1"/>
</dbReference>
<dbReference type="GO" id="GO:0016740">
    <property type="term" value="F:transferase activity"/>
    <property type="evidence" value="ECO:0007669"/>
    <property type="project" value="UniProtKB-KW"/>
</dbReference>
<name>A0ABV0FUW4_9GAMM</name>
<comment type="catalytic activity">
    <reaction evidence="3">
        <text>5-methylaminomethyl-2-thiouridine(34) in tRNA + selenophosphate + (2E)-geranyl diphosphate + H2O + H(+) = 5-methylaminomethyl-2-selenouridine(34) in tRNA + (2E)-thiogeraniol + phosphate + diphosphate</text>
        <dbReference type="Rhea" id="RHEA:42716"/>
        <dbReference type="Rhea" id="RHEA-COMP:10195"/>
        <dbReference type="Rhea" id="RHEA-COMP:10196"/>
        <dbReference type="ChEBI" id="CHEBI:15377"/>
        <dbReference type="ChEBI" id="CHEBI:15378"/>
        <dbReference type="ChEBI" id="CHEBI:16144"/>
        <dbReference type="ChEBI" id="CHEBI:33019"/>
        <dbReference type="ChEBI" id="CHEBI:43474"/>
        <dbReference type="ChEBI" id="CHEBI:58057"/>
        <dbReference type="ChEBI" id="CHEBI:74455"/>
        <dbReference type="ChEBI" id="CHEBI:82743"/>
        <dbReference type="ChEBI" id="CHEBI:143703"/>
        <dbReference type="EC" id="2.9.1.3"/>
    </reaction>
</comment>
<organism evidence="5 6">
    <name type="scientific">Shewanella vesiculosa</name>
    <dbReference type="NCBI Taxonomy" id="518738"/>
    <lineage>
        <taxon>Bacteria</taxon>
        <taxon>Pseudomonadati</taxon>
        <taxon>Pseudomonadota</taxon>
        <taxon>Gammaproteobacteria</taxon>
        <taxon>Alteromonadales</taxon>
        <taxon>Shewanellaceae</taxon>
        <taxon>Shewanella</taxon>
    </lineage>
</organism>
<dbReference type="HAMAP" id="MF_01622">
    <property type="entry name" value="tRNA_sel_U_synth"/>
    <property type="match status" value="1"/>
</dbReference>
<dbReference type="NCBIfam" id="NF008751">
    <property type="entry name" value="PRK11784.1-3"/>
    <property type="match status" value="1"/>
</dbReference>
<gene>
    <name evidence="5" type="primary">mnmH</name>
    <name evidence="3" type="synonym">selU</name>
    <name evidence="5" type="ORF">ABHN84_20360</name>
</gene>